<dbReference type="AlphaFoldDB" id="A0A5C6BDT7"/>
<reference evidence="1 2" key="1">
    <citation type="submission" date="2019-02" db="EMBL/GenBank/DDBJ databases">
        <title>Deep-cultivation of Planctomycetes and their phenomic and genomic characterization uncovers novel biology.</title>
        <authorList>
            <person name="Wiegand S."/>
            <person name="Jogler M."/>
            <person name="Boedeker C."/>
            <person name="Pinto D."/>
            <person name="Vollmers J."/>
            <person name="Rivas-Marin E."/>
            <person name="Kohn T."/>
            <person name="Peeters S.H."/>
            <person name="Heuer A."/>
            <person name="Rast P."/>
            <person name="Oberbeckmann S."/>
            <person name="Bunk B."/>
            <person name="Jeske O."/>
            <person name="Meyerdierks A."/>
            <person name="Storesund J.E."/>
            <person name="Kallscheuer N."/>
            <person name="Luecker S."/>
            <person name="Lage O.M."/>
            <person name="Pohl T."/>
            <person name="Merkel B.J."/>
            <person name="Hornburger P."/>
            <person name="Mueller R.-W."/>
            <person name="Bruemmer F."/>
            <person name="Labrenz M."/>
            <person name="Spormann A.M."/>
            <person name="Op Den Camp H."/>
            <person name="Overmann J."/>
            <person name="Amann R."/>
            <person name="Jetten M.S.M."/>
            <person name="Mascher T."/>
            <person name="Medema M.H."/>
            <person name="Devos D.P."/>
            <person name="Kaster A.-K."/>
            <person name="Ovreas L."/>
            <person name="Rohde M."/>
            <person name="Galperin M.Y."/>
            <person name="Jogler C."/>
        </authorList>
    </citation>
    <scope>NUCLEOTIDE SEQUENCE [LARGE SCALE GENOMIC DNA]</scope>
    <source>
        <strain evidence="1 2">CA54</strain>
    </source>
</reference>
<gene>
    <name evidence="1" type="ORF">CA54_48730</name>
</gene>
<accession>A0A5C6BDT7</accession>
<dbReference type="RefSeq" id="WP_146373302.1">
    <property type="nucleotide sequence ID" value="NZ_SJPP01000002.1"/>
</dbReference>
<protein>
    <submittedName>
        <fullName evidence="1">Uncharacterized protein</fullName>
    </submittedName>
</protein>
<keyword evidence="2" id="KW-1185">Reference proteome</keyword>
<comment type="caution">
    <text evidence="1">The sequence shown here is derived from an EMBL/GenBank/DDBJ whole genome shotgun (WGS) entry which is preliminary data.</text>
</comment>
<name>A0A5C6BDT7_9PLAN</name>
<evidence type="ECO:0000313" key="1">
    <source>
        <dbReference type="EMBL" id="TWU09631.1"/>
    </source>
</evidence>
<dbReference type="OrthoDB" id="677036at2"/>
<organism evidence="1 2">
    <name type="scientific">Symmachiella macrocystis</name>
    <dbReference type="NCBI Taxonomy" id="2527985"/>
    <lineage>
        <taxon>Bacteria</taxon>
        <taxon>Pseudomonadati</taxon>
        <taxon>Planctomycetota</taxon>
        <taxon>Planctomycetia</taxon>
        <taxon>Planctomycetales</taxon>
        <taxon>Planctomycetaceae</taxon>
        <taxon>Symmachiella</taxon>
    </lineage>
</organism>
<evidence type="ECO:0000313" key="2">
    <source>
        <dbReference type="Proteomes" id="UP000320735"/>
    </source>
</evidence>
<sequence>MDVRNYLSRYWITFPDDPSFPIGQGVTAYSPEDAMLLLIARGYDFHVRAKRVEIREIQSFDDINHEYVTRVAGPLRFRGIWYPCFNLGIDANGR</sequence>
<proteinExistence type="predicted"/>
<dbReference type="EMBL" id="SJPP01000002">
    <property type="protein sequence ID" value="TWU09631.1"/>
    <property type="molecule type" value="Genomic_DNA"/>
</dbReference>
<dbReference type="Proteomes" id="UP000320735">
    <property type="component" value="Unassembled WGS sequence"/>
</dbReference>